<organism evidence="1 2">
    <name type="scientific">Capsicum annuum</name>
    <name type="common">Capsicum pepper</name>
    <dbReference type="NCBI Taxonomy" id="4072"/>
    <lineage>
        <taxon>Eukaryota</taxon>
        <taxon>Viridiplantae</taxon>
        <taxon>Streptophyta</taxon>
        <taxon>Embryophyta</taxon>
        <taxon>Tracheophyta</taxon>
        <taxon>Spermatophyta</taxon>
        <taxon>Magnoliopsida</taxon>
        <taxon>eudicotyledons</taxon>
        <taxon>Gunneridae</taxon>
        <taxon>Pentapetalae</taxon>
        <taxon>asterids</taxon>
        <taxon>lamiids</taxon>
        <taxon>Solanales</taxon>
        <taxon>Solanaceae</taxon>
        <taxon>Solanoideae</taxon>
        <taxon>Capsiceae</taxon>
        <taxon>Capsicum</taxon>
    </lineage>
</organism>
<protein>
    <submittedName>
        <fullName evidence="1">Uncharacterized protein</fullName>
    </submittedName>
</protein>
<reference evidence="1 2" key="2">
    <citation type="journal article" date="2017" name="Genome Biol.">
        <title>New reference genome sequences of hot pepper reveal the massive evolution of plant disease-resistance genes by retroduplication.</title>
        <authorList>
            <person name="Kim S."/>
            <person name="Park J."/>
            <person name="Yeom S.I."/>
            <person name="Kim Y.M."/>
            <person name="Seo E."/>
            <person name="Kim K.T."/>
            <person name="Kim M.S."/>
            <person name="Lee J.M."/>
            <person name="Cheong K."/>
            <person name="Shin H.S."/>
            <person name="Kim S.B."/>
            <person name="Han K."/>
            <person name="Lee J."/>
            <person name="Park M."/>
            <person name="Lee H.A."/>
            <person name="Lee H.Y."/>
            <person name="Lee Y."/>
            <person name="Oh S."/>
            <person name="Lee J.H."/>
            <person name="Choi E."/>
            <person name="Choi E."/>
            <person name="Lee S.E."/>
            <person name="Jeon J."/>
            <person name="Kim H."/>
            <person name="Choi G."/>
            <person name="Song H."/>
            <person name="Lee J."/>
            <person name="Lee S.C."/>
            <person name="Kwon J.K."/>
            <person name="Lee H.Y."/>
            <person name="Koo N."/>
            <person name="Hong Y."/>
            <person name="Kim R.W."/>
            <person name="Kang W.H."/>
            <person name="Huh J.H."/>
            <person name="Kang B.C."/>
            <person name="Yang T.J."/>
            <person name="Lee Y.H."/>
            <person name="Bennetzen J.L."/>
            <person name="Choi D."/>
        </authorList>
    </citation>
    <scope>NUCLEOTIDE SEQUENCE [LARGE SCALE GENOMIC DNA]</scope>
    <source>
        <strain evidence="2">cv. CM334</strain>
    </source>
</reference>
<name>A0A2G2Z1K4_CAPAN</name>
<reference evidence="1 2" key="1">
    <citation type="journal article" date="2014" name="Nat. Genet.">
        <title>Genome sequence of the hot pepper provides insights into the evolution of pungency in Capsicum species.</title>
        <authorList>
            <person name="Kim S."/>
            <person name="Park M."/>
            <person name="Yeom S.I."/>
            <person name="Kim Y.M."/>
            <person name="Lee J.M."/>
            <person name="Lee H.A."/>
            <person name="Seo E."/>
            <person name="Choi J."/>
            <person name="Cheong K."/>
            <person name="Kim K.T."/>
            <person name="Jung K."/>
            <person name="Lee G.W."/>
            <person name="Oh S.K."/>
            <person name="Bae C."/>
            <person name="Kim S.B."/>
            <person name="Lee H.Y."/>
            <person name="Kim S.Y."/>
            <person name="Kim M.S."/>
            <person name="Kang B.C."/>
            <person name="Jo Y.D."/>
            <person name="Yang H.B."/>
            <person name="Jeong H.J."/>
            <person name="Kang W.H."/>
            <person name="Kwon J.K."/>
            <person name="Shin C."/>
            <person name="Lim J.Y."/>
            <person name="Park J.H."/>
            <person name="Huh J.H."/>
            <person name="Kim J.S."/>
            <person name="Kim B.D."/>
            <person name="Cohen O."/>
            <person name="Paran I."/>
            <person name="Suh M.C."/>
            <person name="Lee S.B."/>
            <person name="Kim Y.K."/>
            <person name="Shin Y."/>
            <person name="Noh S.J."/>
            <person name="Park J."/>
            <person name="Seo Y.S."/>
            <person name="Kwon S.Y."/>
            <person name="Kim H.A."/>
            <person name="Park J.M."/>
            <person name="Kim H.J."/>
            <person name="Choi S.B."/>
            <person name="Bosland P.W."/>
            <person name="Reeves G."/>
            <person name="Jo S.H."/>
            <person name="Lee B.W."/>
            <person name="Cho H.T."/>
            <person name="Choi H.S."/>
            <person name="Lee M.S."/>
            <person name="Yu Y."/>
            <person name="Do Choi Y."/>
            <person name="Park B.S."/>
            <person name="van Deynze A."/>
            <person name="Ashrafi H."/>
            <person name="Hill T."/>
            <person name="Kim W.T."/>
            <person name="Pai H.S."/>
            <person name="Ahn H.K."/>
            <person name="Yeam I."/>
            <person name="Giovannoni J.J."/>
            <person name="Rose J.K."/>
            <person name="Sorensen I."/>
            <person name="Lee S.J."/>
            <person name="Kim R.W."/>
            <person name="Choi I.Y."/>
            <person name="Choi B.S."/>
            <person name="Lim J.S."/>
            <person name="Lee Y.H."/>
            <person name="Choi D."/>
        </authorList>
    </citation>
    <scope>NUCLEOTIDE SEQUENCE [LARGE SCALE GENOMIC DNA]</scope>
    <source>
        <strain evidence="2">cv. CM334</strain>
    </source>
</reference>
<evidence type="ECO:0000313" key="2">
    <source>
        <dbReference type="Proteomes" id="UP000222542"/>
    </source>
</evidence>
<keyword evidence="2" id="KW-1185">Reference proteome</keyword>
<gene>
    <name evidence="1" type="ORF">T459_19429</name>
</gene>
<dbReference type="SUPFAM" id="SSF53756">
    <property type="entry name" value="UDP-Glycosyltransferase/glycogen phosphorylase"/>
    <property type="match status" value="1"/>
</dbReference>
<comment type="caution">
    <text evidence="1">The sequence shown here is derived from an EMBL/GenBank/DDBJ whole genome shotgun (WGS) entry which is preliminary data.</text>
</comment>
<dbReference type="SMR" id="A0A2G2Z1K4"/>
<dbReference type="Gene3D" id="3.40.50.2000">
    <property type="entry name" value="Glycogen Phosphorylase B"/>
    <property type="match status" value="2"/>
</dbReference>
<accession>A0A2G2Z1K4</accession>
<dbReference type="EMBL" id="AYRZ02000007">
    <property type="protein sequence ID" value="PHT75907.1"/>
    <property type="molecule type" value="Genomic_DNA"/>
</dbReference>
<dbReference type="Gramene" id="PHT75907">
    <property type="protein sequence ID" value="PHT75907"/>
    <property type="gene ID" value="T459_19429"/>
</dbReference>
<evidence type="ECO:0000313" key="1">
    <source>
        <dbReference type="EMBL" id="PHT75907.1"/>
    </source>
</evidence>
<sequence>MANIFGAARKCISIGEGFRVAVEIMMDYRKELKGTNSNVIGKVEKIEKEIKQLIELGSEIRMKVRDMKKMSRFAVMEGDSSYNSVGHFIEQVMDKTKLTIAQKQVANKKYHPKDFSNFDDVASIPGLVNTGADAEYLNQHKSNPTLVNTKADAEVVRRN</sequence>
<dbReference type="AlphaFoldDB" id="A0A2G2Z1K4"/>
<proteinExistence type="predicted"/>
<dbReference type="Proteomes" id="UP000222542">
    <property type="component" value="Unassembled WGS sequence"/>
</dbReference>